<dbReference type="RefSeq" id="WP_106706571.1">
    <property type="nucleotide sequence ID" value="NZ_PXXU01000016.1"/>
</dbReference>
<evidence type="ECO:0000313" key="10">
    <source>
        <dbReference type="Proteomes" id="UP000241912"/>
    </source>
</evidence>
<dbReference type="GO" id="GO:0003677">
    <property type="term" value="F:DNA binding"/>
    <property type="evidence" value="ECO:0007669"/>
    <property type="project" value="UniProtKB-KW"/>
</dbReference>
<proteinExistence type="predicted"/>
<dbReference type="PANTHER" id="PTHR32071:SF117">
    <property type="entry name" value="PTS-DEPENDENT DIHYDROXYACETONE KINASE OPERON REGULATORY PROTEIN-RELATED"/>
    <property type="match status" value="1"/>
</dbReference>
<dbReference type="Gene3D" id="3.30.450.20">
    <property type="entry name" value="PAS domain"/>
    <property type="match status" value="1"/>
</dbReference>
<dbReference type="InterPro" id="IPR000700">
    <property type="entry name" value="PAS-assoc_C"/>
</dbReference>
<dbReference type="PROSITE" id="PS00688">
    <property type="entry name" value="SIGMA54_INTERACT_3"/>
    <property type="match status" value="1"/>
</dbReference>
<reference evidence="9 10" key="1">
    <citation type="submission" date="2018-03" db="EMBL/GenBank/DDBJ databases">
        <title>Draft genome of Nitrosomonas supralitoralis APG5.</title>
        <authorList>
            <person name="Urakawa H."/>
            <person name="Lopez J.V."/>
        </authorList>
    </citation>
    <scope>NUCLEOTIDE SEQUENCE [LARGE SCALE GENOMIC DNA]</scope>
    <source>
        <strain evidence="9 10">APG5</strain>
    </source>
</reference>
<comment type="caution">
    <text evidence="9">The sequence shown here is derived from an EMBL/GenBank/DDBJ whole genome shotgun (WGS) entry which is preliminary data.</text>
</comment>
<dbReference type="CDD" id="cd00009">
    <property type="entry name" value="AAA"/>
    <property type="match status" value="1"/>
</dbReference>
<dbReference type="InterPro" id="IPR025943">
    <property type="entry name" value="Sigma_54_int_dom_ATP-bd_2"/>
</dbReference>
<dbReference type="InterPro" id="IPR058031">
    <property type="entry name" value="AAA_lid_NorR"/>
</dbReference>
<dbReference type="InterPro" id="IPR025662">
    <property type="entry name" value="Sigma_54_int_dom_ATP-bd_1"/>
</dbReference>
<dbReference type="FunFam" id="3.40.50.300:FF:000006">
    <property type="entry name" value="DNA-binding transcriptional regulator NtrC"/>
    <property type="match status" value="1"/>
</dbReference>
<gene>
    <name evidence="9" type="ORF">C7H79_06960</name>
</gene>
<evidence type="ECO:0000256" key="3">
    <source>
        <dbReference type="ARBA" id="ARBA00023015"/>
    </source>
</evidence>
<keyword evidence="5" id="KW-0804">Transcription</keyword>
<evidence type="ECO:0000259" key="6">
    <source>
        <dbReference type="PROSITE" id="PS50045"/>
    </source>
</evidence>
<evidence type="ECO:0000313" key="9">
    <source>
        <dbReference type="EMBL" id="PSJ17638.1"/>
    </source>
</evidence>
<evidence type="ECO:0000259" key="7">
    <source>
        <dbReference type="PROSITE" id="PS50112"/>
    </source>
</evidence>
<dbReference type="GO" id="GO:0005524">
    <property type="term" value="F:ATP binding"/>
    <property type="evidence" value="ECO:0007669"/>
    <property type="project" value="UniProtKB-KW"/>
</dbReference>
<dbReference type="InterPro" id="IPR035965">
    <property type="entry name" value="PAS-like_dom_sf"/>
</dbReference>
<dbReference type="InterPro" id="IPR002078">
    <property type="entry name" value="Sigma_54_int"/>
</dbReference>
<dbReference type="NCBIfam" id="TIGR00229">
    <property type="entry name" value="sensory_box"/>
    <property type="match status" value="1"/>
</dbReference>
<evidence type="ECO:0000256" key="4">
    <source>
        <dbReference type="ARBA" id="ARBA00023125"/>
    </source>
</evidence>
<dbReference type="PROSITE" id="PS50112">
    <property type="entry name" value="PAS"/>
    <property type="match status" value="1"/>
</dbReference>
<dbReference type="SMART" id="SM00091">
    <property type="entry name" value="PAS"/>
    <property type="match status" value="2"/>
</dbReference>
<dbReference type="InterPro" id="IPR027417">
    <property type="entry name" value="P-loop_NTPase"/>
</dbReference>
<evidence type="ECO:0000259" key="8">
    <source>
        <dbReference type="PROSITE" id="PS50113"/>
    </source>
</evidence>
<protein>
    <submittedName>
        <fullName evidence="9">Fis family transcriptional regulator</fullName>
    </submittedName>
</protein>
<dbReference type="PROSITE" id="PS50045">
    <property type="entry name" value="SIGMA54_INTERACT_4"/>
    <property type="match status" value="1"/>
</dbReference>
<feature type="domain" description="PAC" evidence="8">
    <location>
        <begin position="209"/>
        <end position="261"/>
    </location>
</feature>
<keyword evidence="10" id="KW-1185">Reference proteome</keyword>
<evidence type="ECO:0000256" key="5">
    <source>
        <dbReference type="ARBA" id="ARBA00023163"/>
    </source>
</evidence>
<dbReference type="PROSITE" id="PS00676">
    <property type="entry name" value="SIGMA54_INTERACT_2"/>
    <property type="match status" value="1"/>
</dbReference>
<evidence type="ECO:0000256" key="1">
    <source>
        <dbReference type="ARBA" id="ARBA00022741"/>
    </source>
</evidence>
<dbReference type="Gene3D" id="3.40.50.300">
    <property type="entry name" value="P-loop containing nucleotide triphosphate hydrolases"/>
    <property type="match status" value="1"/>
</dbReference>
<dbReference type="SUPFAM" id="SSF52540">
    <property type="entry name" value="P-loop containing nucleoside triphosphate hydrolases"/>
    <property type="match status" value="1"/>
</dbReference>
<dbReference type="Pfam" id="PF13426">
    <property type="entry name" value="PAS_9"/>
    <property type="match status" value="1"/>
</dbReference>
<organism evidence="9 10">
    <name type="scientific">Nitrosomonas supralitoralis</name>
    <dbReference type="NCBI Taxonomy" id="2116706"/>
    <lineage>
        <taxon>Bacteria</taxon>
        <taxon>Pseudomonadati</taxon>
        <taxon>Pseudomonadota</taxon>
        <taxon>Betaproteobacteria</taxon>
        <taxon>Nitrosomonadales</taxon>
        <taxon>Nitrosomonadaceae</taxon>
        <taxon>Nitrosomonas</taxon>
    </lineage>
</organism>
<dbReference type="CDD" id="cd00130">
    <property type="entry name" value="PAS"/>
    <property type="match status" value="1"/>
</dbReference>
<dbReference type="AlphaFoldDB" id="A0A2P7NW17"/>
<dbReference type="Pfam" id="PF25601">
    <property type="entry name" value="AAA_lid_14"/>
    <property type="match status" value="1"/>
</dbReference>
<accession>A0A2P7NW17</accession>
<dbReference type="GO" id="GO:0006355">
    <property type="term" value="P:regulation of DNA-templated transcription"/>
    <property type="evidence" value="ECO:0007669"/>
    <property type="project" value="InterPro"/>
</dbReference>
<dbReference type="Proteomes" id="UP000241912">
    <property type="component" value="Unassembled WGS sequence"/>
</dbReference>
<dbReference type="Gene3D" id="1.10.8.60">
    <property type="match status" value="1"/>
</dbReference>
<dbReference type="InterPro" id="IPR000014">
    <property type="entry name" value="PAS"/>
</dbReference>
<keyword evidence="2" id="KW-0067">ATP-binding</keyword>
<dbReference type="InterPro" id="IPR025944">
    <property type="entry name" value="Sigma_54_int_dom_CS"/>
</dbReference>
<dbReference type="OrthoDB" id="9761705at2"/>
<evidence type="ECO:0000256" key="2">
    <source>
        <dbReference type="ARBA" id="ARBA00022840"/>
    </source>
</evidence>
<dbReference type="Pfam" id="PF00158">
    <property type="entry name" value="Sigma54_activat"/>
    <property type="match status" value="1"/>
</dbReference>
<dbReference type="SUPFAM" id="SSF55785">
    <property type="entry name" value="PYP-like sensor domain (PAS domain)"/>
    <property type="match status" value="1"/>
</dbReference>
<keyword evidence="4" id="KW-0238">DNA-binding</keyword>
<feature type="domain" description="Sigma-54 factor interaction" evidence="6">
    <location>
        <begin position="293"/>
        <end position="522"/>
    </location>
</feature>
<dbReference type="PROSITE" id="PS50113">
    <property type="entry name" value="PAC"/>
    <property type="match status" value="1"/>
</dbReference>
<name>A0A2P7NW17_9PROT</name>
<keyword evidence="1" id="KW-0547">Nucleotide-binding</keyword>
<feature type="domain" description="PAS" evidence="7">
    <location>
        <begin position="138"/>
        <end position="206"/>
    </location>
</feature>
<dbReference type="Gene3D" id="1.10.10.60">
    <property type="entry name" value="Homeodomain-like"/>
    <property type="match status" value="1"/>
</dbReference>
<keyword evidence="3" id="KW-0805">Transcription regulation</keyword>
<sequence>MINSFKKLFQSSPLCVALLDDTLICREISTTWRNYLNLKTTDVIAISVEELLQDLRDSTLMNQIEQVAYKGHIIHESPATLFPRNQSIKLPQKGLLSAWRTISLHTKKIWVLLAFNNIAGYSQTSSELRRLQTIHELILNAAGEGVYGVDSQGNTIFVNEAATQILGWREIDVIGKPLHDIHHHSYPDGSPYPSRECPIYAAIKDGKVHRGDNEVFWHTNGTAVPVEYTSTPIREDNQLAGAVVIFRDITERKKNERQRSLAYEQIKKLKDLLERERDYLRDEINITINFGEIIGESQALKRTLNQIEAVAKMPTSVLILGESGVGKEMIARAIHANSSRANQQLVKVNCASIPKNLFESEFFGHVRGSFTGAHRDRIGRFQLAQGGTLFLDEIGEIPIDLQGKLLRVVQEHEFERVGDDQTIKSNVRIIAATNRNLKVEVDAGRFREDLFYRLSVFPIEVPPLRERIKDIGPLASHFLSGICTELGHEPLSLTRHQLDILNRYPWPGNIRELKNVIERAVILTKGKRLRLDLAMPDNEESKQTPENITSLEETGFVTDAVFREKEKINMCAALRHANWRISGTDGAAELLGVKPSTLAYRLNLYGIKKPD</sequence>
<dbReference type="PANTHER" id="PTHR32071">
    <property type="entry name" value="TRANSCRIPTIONAL REGULATORY PROTEIN"/>
    <property type="match status" value="1"/>
</dbReference>
<dbReference type="SMART" id="SM00382">
    <property type="entry name" value="AAA"/>
    <property type="match status" value="1"/>
</dbReference>
<dbReference type="PROSITE" id="PS00675">
    <property type="entry name" value="SIGMA54_INTERACT_1"/>
    <property type="match status" value="1"/>
</dbReference>
<dbReference type="EMBL" id="PXXU01000016">
    <property type="protein sequence ID" value="PSJ17638.1"/>
    <property type="molecule type" value="Genomic_DNA"/>
</dbReference>
<dbReference type="InterPro" id="IPR003593">
    <property type="entry name" value="AAA+_ATPase"/>
</dbReference>